<keyword evidence="3" id="KW-1185">Reference proteome</keyword>
<protein>
    <submittedName>
        <fullName evidence="2">Uncharacterized protein</fullName>
    </submittedName>
</protein>
<evidence type="ECO:0000256" key="1">
    <source>
        <dbReference type="SAM" id="MobiDB-lite"/>
    </source>
</evidence>
<sequence length="53" mass="6078">MFSMKQAKPTFRSYLLPPQHEDKLSPETKIKKLKAILLPGKREKCVGRGDHCP</sequence>
<evidence type="ECO:0000313" key="3">
    <source>
        <dbReference type="Proteomes" id="UP001162483"/>
    </source>
</evidence>
<organism evidence="2 3">
    <name type="scientific">Staurois parvus</name>
    <dbReference type="NCBI Taxonomy" id="386267"/>
    <lineage>
        <taxon>Eukaryota</taxon>
        <taxon>Metazoa</taxon>
        <taxon>Chordata</taxon>
        <taxon>Craniata</taxon>
        <taxon>Vertebrata</taxon>
        <taxon>Euteleostomi</taxon>
        <taxon>Amphibia</taxon>
        <taxon>Batrachia</taxon>
        <taxon>Anura</taxon>
        <taxon>Neobatrachia</taxon>
        <taxon>Ranoidea</taxon>
        <taxon>Ranidae</taxon>
        <taxon>Staurois</taxon>
    </lineage>
</organism>
<reference evidence="2" key="1">
    <citation type="submission" date="2023-05" db="EMBL/GenBank/DDBJ databases">
        <authorList>
            <person name="Stuckert A."/>
        </authorList>
    </citation>
    <scope>NUCLEOTIDE SEQUENCE</scope>
</reference>
<name>A0ABN9CWJ8_9NEOB</name>
<accession>A0ABN9CWJ8</accession>
<proteinExistence type="predicted"/>
<dbReference type="EMBL" id="CATNWA010013071">
    <property type="protein sequence ID" value="CAI9564549.1"/>
    <property type="molecule type" value="Genomic_DNA"/>
</dbReference>
<feature type="region of interest" description="Disordered" evidence="1">
    <location>
        <begin position="1"/>
        <end position="27"/>
    </location>
</feature>
<evidence type="ECO:0000313" key="2">
    <source>
        <dbReference type="EMBL" id="CAI9564549.1"/>
    </source>
</evidence>
<comment type="caution">
    <text evidence="2">The sequence shown here is derived from an EMBL/GenBank/DDBJ whole genome shotgun (WGS) entry which is preliminary data.</text>
</comment>
<gene>
    <name evidence="2" type="ORF">SPARVUS_LOCUS5925642</name>
</gene>
<dbReference type="Proteomes" id="UP001162483">
    <property type="component" value="Unassembled WGS sequence"/>
</dbReference>